<organism evidence="2 3">
    <name type="scientific">Pseudo-nitzschia multistriata</name>
    <dbReference type="NCBI Taxonomy" id="183589"/>
    <lineage>
        <taxon>Eukaryota</taxon>
        <taxon>Sar</taxon>
        <taxon>Stramenopiles</taxon>
        <taxon>Ochrophyta</taxon>
        <taxon>Bacillariophyta</taxon>
        <taxon>Bacillariophyceae</taxon>
        <taxon>Bacillariophycidae</taxon>
        <taxon>Bacillariales</taxon>
        <taxon>Bacillariaceae</taxon>
        <taxon>Pseudo-nitzschia</taxon>
    </lineage>
</organism>
<evidence type="ECO:0000256" key="1">
    <source>
        <dbReference type="SAM" id="SignalP"/>
    </source>
</evidence>
<evidence type="ECO:0000313" key="2">
    <source>
        <dbReference type="EMBL" id="VEU40270.1"/>
    </source>
</evidence>
<sequence>MPSFNRVTILAFMFALANWVQVATSAHEIVGDINVNRRQLLGRIELVMFKKITMTISGDSISKWCVQLTIPSSQFDGKMICSIQGISEEFIKSFHPISGQSVMKTTGAYLQRSFITSDLELAIADEASVSIEKLSEDDARYHGRTLDNNNPETNWTSNLPPLAMVESWTFPSMLLQKV</sequence>
<feature type="chain" id="PRO_5019323819" evidence="1">
    <location>
        <begin position="26"/>
        <end position="178"/>
    </location>
</feature>
<proteinExistence type="predicted"/>
<dbReference type="Proteomes" id="UP000291116">
    <property type="component" value="Unassembled WGS sequence"/>
</dbReference>
<dbReference type="AlphaFoldDB" id="A0A448ZE43"/>
<keyword evidence="1" id="KW-0732">Signal</keyword>
<gene>
    <name evidence="2" type="ORF">PSNMU_V1.4_AUG-EV-PASAV3_0071600</name>
</gene>
<reference evidence="2 3" key="1">
    <citation type="submission" date="2019-01" db="EMBL/GenBank/DDBJ databases">
        <authorList>
            <person name="Ferrante I. M."/>
        </authorList>
    </citation>
    <scope>NUCLEOTIDE SEQUENCE [LARGE SCALE GENOMIC DNA]</scope>
    <source>
        <strain evidence="2 3">B856</strain>
    </source>
</reference>
<accession>A0A448ZE43</accession>
<feature type="signal peptide" evidence="1">
    <location>
        <begin position="1"/>
        <end position="25"/>
    </location>
</feature>
<evidence type="ECO:0000313" key="3">
    <source>
        <dbReference type="Proteomes" id="UP000291116"/>
    </source>
</evidence>
<keyword evidence="3" id="KW-1185">Reference proteome</keyword>
<name>A0A448ZE43_9STRA</name>
<dbReference type="EMBL" id="CAACVS010000269">
    <property type="protein sequence ID" value="VEU40270.1"/>
    <property type="molecule type" value="Genomic_DNA"/>
</dbReference>
<protein>
    <submittedName>
        <fullName evidence="2">Uncharacterized protein</fullName>
    </submittedName>
</protein>